<evidence type="ECO:0008006" key="3">
    <source>
        <dbReference type="Google" id="ProtNLM"/>
    </source>
</evidence>
<protein>
    <recommendedName>
        <fullName evidence="3">Toxin-antitoxin system protein</fullName>
    </recommendedName>
</protein>
<proteinExistence type="predicted"/>
<dbReference type="Proteomes" id="UP000703893">
    <property type="component" value="Unassembled WGS sequence"/>
</dbReference>
<accession>A0A937X6U4</accession>
<sequence length="73" mass="8132">MSDRSAETLAFISTLTAASKQAIVEDALEHYRRKLIMESVLDAYCALEQDPTEWQSLRAEFEELEGPIADGIG</sequence>
<dbReference type="AlphaFoldDB" id="A0A937X6U4"/>
<reference evidence="1 2" key="1">
    <citation type="submission" date="2019-03" db="EMBL/GenBank/DDBJ databases">
        <title>Lake Tanganyika Metagenome-Assembled Genomes (MAGs).</title>
        <authorList>
            <person name="Tran P."/>
        </authorList>
    </citation>
    <scope>NUCLEOTIDE SEQUENCE [LARGE SCALE GENOMIC DNA]</scope>
    <source>
        <strain evidence="1">K_DeepCast_65m_m2_236</strain>
    </source>
</reference>
<evidence type="ECO:0000313" key="2">
    <source>
        <dbReference type="Proteomes" id="UP000703893"/>
    </source>
</evidence>
<gene>
    <name evidence="1" type="ORF">FJZ00_14860</name>
</gene>
<evidence type="ECO:0000313" key="1">
    <source>
        <dbReference type="EMBL" id="MBM3276433.1"/>
    </source>
</evidence>
<name>A0A937X6U4_9BACT</name>
<comment type="caution">
    <text evidence="1">The sequence shown here is derived from an EMBL/GenBank/DDBJ whole genome shotgun (WGS) entry which is preliminary data.</text>
</comment>
<dbReference type="EMBL" id="VGJX01001023">
    <property type="protein sequence ID" value="MBM3276433.1"/>
    <property type="molecule type" value="Genomic_DNA"/>
</dbReference>
<organism evidence="1 2">
    <name type="scientific">Candidatus Tanganyikabacteria bacterium</name>
    <dbReference type="NCBI Taxonomy" id="2961651"/>
    <lineage>
        <taxon>Bacteria</taxon>
        <taxon>Bacillati</taxon>
        <taxon>Candidatus Sericytochromatia</taxon>
        <taxon>Candidatus Tanganyikabacteria</taxon>
    </lineage>
</organism>